<feature type="transmembrane region" description="Helical" evidence="7">
    <location>
        <begin position="20"/>
        <end position="38"/>
    </location>
</feature>
<evidence type="ECO:0000313" key="10">
    <source>
        <dbReference type="Proteomes" id="UP000564644"/>
    </source>
</evidence>
<dbReference type="Pfam" id="PF07690">
    <property type="entry name" value="MFS_1"/>
    <property type="match status" value="1"/>
</dbReference>
<feature type="transmembrane region" description="Helical" evidence="7">
    <location>
        <begin position="175"/>
        <end position="197"/>
    </location>
</feature>
<evidence type="ECO:0000256" key="1">
    <source>
        <dbReference type="ARBA" id="ARBA00004651"/>
    </source>
</evidence>
<feature type="transmembrane region" description="Helical" evidence="7">
    <location>
        <begin position="234"/>
        <end position="256"/>
    </location>
</feature>
<keyword evidence="6 7" id="KW-0472">Membrane</keyword>
<feature type="transmembrane region" description="Helical" evidence="7">
    <location>
        <begin position="58"/>
        <end position="76"/>
    </location>
</feature>
<keyword evidence="4 7" id="KW-0812">Transmembrane</keyword>
<dbReference type="GO" id="GO:0022857">
    <property type="term" value="F:transmembrane transporter activity"/>
    <property type="evidence" value="ECO:0007669"/>
    <property type="project" value="InterPro"/>
</dbReference>
<feature type="transmembrane region" description="Helical" evidence="7">
    <location>
        <begin position="454"/>
        <end position="477"/>
    </location>
</feature>
<feature type="transmembrane region" description="Helical" evidence="7">
    <location>
        <begin position="277"/>
        <end position="298"/>
    </location>
</feature>
<dbReference type="SUPFAM" id="SSF103473">
    <property type="entry name" value="MFS general substrate transporter"/>
    <property type="match status" value="1"/>
</dbReference>
<evidence type="ECO:0000256" key="6">
    <source>
        <dbReference type="ARBA" id="ARBA00023136"/>
    </source>
</evidence>
<keyword evidence="5 7" id="KW-1133">Transmembrane helix</keyword>
<keyword evidence="10" id="KW-1185">Reference proteome</keyword>
<proteinExistence type="predicted"/>
<dbReference type="Gene3D" id="1.20.1250.20">
    <property type="entry name" value="MFS general substrate transporter like domains"/>
    <property type="match status" value="1"/>
</dbReference>
<dbReference type="Gene3D" id="1.20.1720.10">
    <property type="entry name" value="Multidrug resistance protein D"/>
    <property type="match status" value="1"/>
</dbReference>
<feature type="transmembrane region" description="Helical" evidence="7">
    <location>
        <begin position="415"/>
        <end position="434"/>
    </location>
</feature>
<keyword evidence="3" id="KW-1003">Cell membrane</keyword>
<dbReference type="PROSITE" id="PS50850">
    <property type="entry name" value="MFS"/>
    <property type="match status" value="1"/>
</dbReference>
<protein>
    <submittedName>
        <fullName evidence="9">MFS transporter</fullName>
    </submittedName>
</protein>
<dbReference type="GO" id="GO:0005886">
    <property type="term" value="C:plasma membrane"/>
    <property type="evidence" value="ECO:0007669"/>
    <property type="project" value="UniProtKB-SubCell"/>
</dbReference>
<accession>A0A7X0VZF6</accession>
<comment type="subcellular location">
    <subcellularLocation>
        <location evidence="1">Cell membrane</location>
        <topology evidence="1">Multi-pass membrane protein</topology>
    </subcellularLocation>
</comment>
<evidence type="ECO:0000256" key="7">
    <source>
        <dbReference type="SAM" id="Phobius"/>
    </source>
</evidence>
<dbReference type="InterPro" id="IPR036259">
    <property type="entry name" value="MFS_trans_sf"/>
</dbReference>
<feature type="transmembrane region" description="Helical" evidence="7">
    <location>
        <begin position="146"/>
        <end position="169"/>
    </location>
</feature>
<name>A0A7X0VZF6_9BACL</name>
<evidence type="ECO:0000256" key="2">
    <source>
        <dbReference type="ARBA" id="ARBA00022448"/>
    </source>
</evidence>
<evidence type="ECO:0000256" key="5">
    <source>
        <dbReference type="ARBA" id="ARBA00022989"/>
    </source>
</evidence>
<reference evidence="9 10" key="1">
    <citation type="submission" date="2020-08" db="EMBL/GenBank/DDBJ databases">
        <title>Cohnella phylogeny.</title>
        <authorList>
            <person name="Dunlap C."/>
        </authorList>
    </citation>
    <scope>NUCLEOTIDE SEQUENCE [LARGE SCALE GENOMIC DNA]</scope>
    <source>
        <strain evidence="9 10">CBP 2801</strain>
    </source>
</reference>
<dbReference type="PANTHER" id="PTHR42718">
    <property type="entry name" value="MAJOR FACILITATOR SUPERFAMILY MULTIDRUG TRANSPORTER MFSC"/>
    <property type="match status" value="1"/>
</dbReference>
<organism evidence="9 10">
    <name type="scientific">Cohnella zeiphila</name>
    <dbReference type="NCBI Taxonomy" id="2761120"/>
    <lineage>
        <taxon>Bacteria</taxon>
        <taxon>Bacillati</taxon>
        <taxon>Bacillota</taxon>
        <taxon>Bacilli</taxon>
        <taxon>Bacillales</taxon>
        <taxon>Paenibacillaceae</taxon>
        <taxon>Cohnella</taxon>
    </lineage>
</organism>
<feature type="transmembrane region" description="Helical" evidence="7">
    <location>
        <begin position="88"/>
        <end position="107"/>
    </location>
</feature>
<dbReference type="InterPro" id="IPR020846">
    <property type="entry name" value="MFS_dom"/>
</dbReference>
<feature type="transmembrane region" description="Helical" evidence="7">
    <location>
        <begin position="371"/>
        <end position="394"/>
    </location>
</feature>
<sequence>MNFVPVQTKAEVPRQSAGKWLVLAALMAAQFMIVIDLAGVNVALPSIQRDLRFSETSLQWVSGIYQLIFGSFLLLGGRIADRQGRSRMFRIGVILFSGASLLCGLAWSSGSLLAFRGVQGMAAALLSPTALSTVMRLFPEGRDRHIALGVWGAVFGAGGALGSLFGGIITSAWGWNWFFFLNVPLGLYALLAGARLLPRDVPGEAKGKFDAPGAIAVSAGTIVLLYGLTTAPNAGWTAPVTLASFAAAALLLASFVRIQARSPSPLIPKPLIRMPTLRAGLGIGVWIGVCHFSMFFVLTQYMQNVLGLTAIQTAGGYMAAAALTILFANLTSRLVKPFGVKSILIAGQICVTLAFAYFSRLPADGHYAVDLLPALLVCGIGWGLLFPSVNLLSFTGLEKMNTGIASGLVNMSEQFGGAAGTTVSAVVAAAWAGASASSSSAAGLLADGSSLASGFRAAFLMLTGLSIVCLVLTALFVRPPRSANAQAMPKMSH</sequence>
<feature type="domain" description="Major facilitator superfamily (MFS) profile" evidence="8">
    <location>
        <begin position="22"/>
        <end position="481"/>
    </location>
</feature>
<feature type="transmembrane region" description="Helical" evidence="7">
    <location>
        <begin position="310"/>
        <end position="330"/>
    </location>
</feature>
<dbReference type="Proteomes" id="UP000564644">
    <property type="component" value="Unassembled WGS sequence"/>
</dbReference>
<evidence type="ECO:0000256" key="4">
    <source>
        <dbReference type="ARBA" id="ARBA00022692"/>
    </source>
</evidence>
<keyword evidence="2" id="KW-0813">Transport</keyword>
<dbReference type="EMBL" id="JACJVO010000065">
    <property type="protein sequence ID" value="MBB6735981.1"/>
    <property type="molecule type" value="Genomic_DNA"/>
</dbReference>
<evidence type="ECO:0000313" key="9">
    <source>
        <dbReference type="EMBL" id="MBB6735981.1"/>
    </source>
</evidence>
<dbReference type="InterPro" id="IPR011701">
    <property type="entry name" value="MFS"/>
</dbReference>
<evidence type="ECO:0000256" key="3">
    <source>
        <dbReference type="ARBA" id="ARBA00022475"/>
    </source>
</evidence>
<dbReference type="CDD" id="cd17321">
    <property type="entry name" value="MFS_MMR_MDR_like"/>
    <property type="match status" value="1"/>
</dbReference>
<gene>
    <name evidence="9" type="ORF">H7C18_34255</name>
</gene>
<dbReference type="RefSeq" id="WP_185133627.1">
    <property type="nucleotide sequence ID" value="NZ_JACJVO010000065.1"/>
</dbReference>
<comment type="caution">
    <text evidence="9">The sequence shown here is derived from an EMBL/GenBank/DDBJ whole genome shotgun (WGS) entry which is preliminary data.</text>
</comment>
<dbReference type="PANTHER" id="PTHR42718:SF46">
    <property type="entry name" value="BLR6921 PROTEIN"/>
    <property type="match status" value="1"/>
</dbReference>
<dbReference type="AlphaFoldDB" id="A0A7X0VZF6"/>
<feature type="transmembrane region" description="Helical" evidence="7">
    <location>
        <begin position="342"/>
        <end position="359"/>
    </location>
</feature>
<evidence type="ECO:0000259" key="8">
    <source>
        <dbReference type="PROSITE" id="PS50850"/>
    </source>
</evidence>